<dbReference type="Proteomes" id="UP001268577">
    <property type="component" value="Unassembled WGS sequence"/>
</dbReference>
<dbReference type="PANTHER" id="PTHR30161:SF1">
    <property type="entry name" value="FLAGELLAR BIOSYNTHESIS PROTEIN FLHA-RELATED"/>
    <property type="match status" value="1"/>
</dbReference>
<gene>
    <name evidence="7 8" type="primary">flhA</name>
    <name evidence="8" type="ORF">P7H70_06350</name>
</gene>
<reference evidence="8" key="1">
    <citation type="submission" date="2023-03" db="EMBL/GenBank/DDBJ databases">
        <authorList>
            <person name="Shen W."/>
            <person name="Cai J."/>
        </authorList>
    </citation>
    <scope>NUCLEOTIDE SEQUENCE</scope>
    <source>
        <strain evidence="8">P96-3</strain>
    </source>
</reference>
<dbReference type="Gene3D" id="1.10.8.540">
    <property type="entry name" value="FHIPEP family, domain 3"/>
    <property type="match status" value="1"/>
</dbReference>
<feature type="transmembrane region" description="Helical" evidence="7">
    <location>
        <begin position="30"/>
        <end position="49"/>
    </location>
</feature>
<dbReference type="Pfam" id="PF00771">
    <property type="entry name" value="FHIPEP"/>
    <property type="match status" value="1"/>
</dbReference>
<feature type="transmembrane region" description="Helical" evidence="7">
    <location>
        <begin position="55"/>
        <end position="72"/>
    </location>
</feature>
<dbReference type="AlphaFoldDB" id="A0AAW8U8V4"/>
<feature type="transmembrane region" description="Helical" evidence="7">
    <location>
        <begin position="6"/>
        <end position="23"/>
    </location>
</feature>
<dbReference type="PROSITE" id="PS00994">
    <property type="entry name" value="FHIPEP"/>
    <property type="match status" value="1"/>
</dbReference>
<evidence type="ECO:0000313" key="8">
    <source>
        <dbReference type="EMBL" id="MDT2833672.1"/>
    </source>
</evidence>
<dbReference type="GO" id="GO:0005886">
    <property type="term" value="C:plasma membrane"/>
    <property type="evidence" value="ECO:0007669"/>
    <property type="project" value="UniProtKB-SubCell"/>
</dbReference>
<feature type="transmembrane region" description="Helical" evidence="7">
    <location>
        <begin position="188"/>
        <end position="208"/>
    </location>
</feature>
<dbReference type="EMBL" id="JARQBZ010000009">
    <property type="protein sequence ID" value="MDT2833672.1"/>
    <property type="molecule type" value="Genomic_DNA"/>
</dbReference>
<dbReference type="GO" id="GO:0009306">
    <property type="term" value="P:protein secretion"/>
    <property type="evidence" value="ECO:0007669"/>
    <property type="project" value="InterPro"/>
</dbReference>
<organism evidence="8 9">
    <name type="scientific">Vagococcus carniphilus</name>
    <dbReference type="NCBI Taxonomy" id="218144"/>
    <lineage>
        <taxon>Bacteria</taxon>
        <taxon>Bacillati</taxon>
        <taxon>Bacillota</taxon>
        <taxon>Bacilli</taxon>
        <taxon>Lactobacillales</taxon>
        <taxon>Enterococcaceae</taxon>
        <taxon>Vagococcus</taxon>
    </lineage>
</organism>
<feature type="transmembrane region" description="Helical" evidence="7">
    <location>
        <begin position="264"/>
        <end position="284"/>
    </location>
</feature>
<keyword evidence="3 7" id="KW-1003">Cell membrane</keyword>
<dbReference type="PANTHER" id="PTHR30161">
    <property type="entry name" value="FLAGELLAR EXPORT PROTEIN, MEMBRANE FLHA SUBUNIT-RELATED"/>
    <property type="match status" value="1"/>
</dbReference>
<evidence type="ECO:0000256" key="7">
    <source>
        <dbReference type="RuleBase" id="RU364093"/>
    </source>
</evidence>
<dbReference type="NCBIfam" id="TIGR01398">
    <property type="entry name" value="FlhA"/>
    <property type="match status" value="1"/>
</dbReference>
<dbReference type="InterPro" id="IPR025505">
    <property type="entry name" value="FHIPEP_CS"/>
</dbReference>
<accession>A0AAW8U8V4</accession>
<keyword evidence="7" id="KW-0653">Protein transport</keyword>
<sequence>MNYSDVIISFMVVAVIGLIIIPLPSTILDFLIIINMTIGINILLITLFTKSVLEFATFPTLLLITTMFRLGLNISSTRLVLTKGNAGHVIDAFANVVAGNNYIVGAVIFIIITIIQMVVVTNGASRVSEVSARFTLDAMPGKQMAIDADLNAGLISEDEAKKRRKDLQREASFYGAMDGASKFVKGDAIAGIIITLINLLGGILIFSISQGMGVGEALDRFGKLAIGDGLVSQIPSLLISVSSGIIVTRSDDDSTFGSAIKKDFFPNPLIAGIVACVLFIIALVPGFPKIPFFIMSGVFGFIAYKKYEKEDLEEQRMVERRQELLLLQKEKELEEDDSVSSFQVEPISIEIGYTLIPMTDDSIDNSLMKQIINIRKQCAHELGVLLTPIRIRDNLQLGPNDYCIKIKGNEVARGEIYPSKFMVINPENDQLNLDGIPAKEPAFGLDALWIDEHDKDVADIHGATIVEPVTVIATHLKEVIYSNTAELLGRQEVKHLLEGIKDKYNVVIDELIPEIMRLGEVQKVLQNLLKEQIPINDLVTILETLADYGTTTKDVEILTEHVRQSLKRTIVKQYLGEDGVLRVITLHPEVEELVSKSTQKTTSGSIPVLKPETITQLFDSINGVHQELTTQNVQHVILASPTTRLTFRKLISYNFPALAVISLNEVPNEVEIETVGMLSL</sequence>
<comment type="caution">
    <text evidence="7">Lacks conserved residue(s) required for the propagation of feature annotation.</text>
</comment>
<dbReference type="InterPro" id="IPR006301">
    <property type="entry name" value="FlhA"/>
</dbReference>
<dbReference type="Gene3D" id="3.40.30.60">
    <property type="entry name" value="FHIPEP family, domain 1"/>
    <property type="match status" value="1"/>
</dbReference>
<dbReference type="InterPro" id="IPR042193">
    <property type="entry name" value="FHIPEP_3"/>
</dbReference>
<dbReference type="RefSeq" id="WP_311875337.1">
    <property type="nucleotide sequence ID" value="NZ_JARQBZ010000009.1"/>
</dbReference>
<keyword evidence="7" id="KW-0813">Transport</keyword>
<name>A0AAW8U8V4_9ENTE</name>
<comment type="subcellular location">
    <subcellularLocation>
        <location evidence="1 7">Cell membrane</location>
        <topology evidence="1 7">Multi-pass membrane protein</topology>
    </subcellularLocation>
</comment>
<evidence type="ECO:0000256" key="5">
    <source>
        <dbReference type="ARBA" id="ARBA00022989"/>
    </source>
</evidence>
<dbReference type="GO" id="GO:0044780">
    <property type="term" value="P:bacterial-type flagellum assembly"/>
    <property type="evidence" value="ECO:0007669"/>
    <property type="project" value="InterPro"/>
</dbReference>
<keyword evidence="6 7" id="KW-0472">Membrane</keyword>
<keyword evidence="8" id="KW-0282">Flagellum</keyword>
<evidence type="ECO:0000256" key="2">
    <source>
        <dbReference type="ARBA" id="ARBA00008835"/>
    </source>
</evidence>
<dbReference type="InterPro" id="IPR042196">
    <property type="entry name" value="FHIPEP_4"/>
</dbReference>
<dbReference type="InterPro" id="IPR042194">
    <property type="entry name" value="FHIPEP_1"/>
</dbReference>
<keyword evidence="7" id="KW-1006">Bacterial flagellum protein export</keyword>
<keyword evidence="8" id="KW-0966">Cell projection</keyword>
<comment type="caution">
    <text evidence="8">The sequence shown here is derived from an EMBL/GenBank/DDBJ whole genome shotgun (WGS) entry which is preliminary data.</text>
</comment>
<protein>
    <recommendedName>
        <fullName evidence="7">Flagellar biosynthesis protein FlhA</fullName>
    </recommendedName>
</protein>
<evidence type="ECO:0000256" key="6">
    <source>
        <dbReference type="ARBA" id="ARBA00023136"/>
    </source>
</evidence>
<comment type="function">
    <text evidence="7">Required for formation of the rod structure of the flagellar apparatus. Together with FliI and FliH, may constitute the export apparatus of flagellin.</text>
</comment>
<keyword evidence="5 7" id="KW-1133">Transmembrane helix</keyword>
<comment type="similarity">
    <text evidence="2 7">Belongs to the FHIPEP (flagella/HR/invasion proteins export pore) family.</text>
</comment>
<feature type="transmembrane region" description="Helical" evidence="7">
    <location>
        <begin position="93"/>
        <end position="119"/>
    </location>
</feature>
<proteinExistence type="inferred from homology"/>
<keyword evidence="4 7" id="KW-0812">Transmembrane</keyword>
<dbReference type="Gene3D" id="3.40.50.12790">
    <property type="entry name" value="FHIPEP family, domain 4"/>
    <property type="match status" value="1"/>
</dbReference>
<keyword evidence="7" id="KW-1005">Bacterial flagellum biogenesis</keyword>
<keyword evidence="8" id="KW-0969">Cilium</keyword>
<dbReference type="PIRSF" id="PIRSF005419">
    <property type="entry name" value="FlhA"/>
    <property type="match status" value="1"/>
</dbReference>
<dbReference type="InterPro" id="IPR001712">
    <property type="entry name" value="T3SS_FHIPEP"/>
</dbReference>
<evidence type="ECO:0000256" key="3">
    <source>
        <dbReference type="ARBA" id="ARBA00022475"/>
    </source>
</evidence>
<evidence type="ECO:0000256" key="1">
    <source>
        <dbReference type="ARBA" id="ARBA00004651"/>
    </source>
</evidence>
<evidence type="ECO:0000313" key="9">
    <source>
        <dbReference type="Proteomes" id="UP001268577"/>
    </source>
</evidence>
<dbReference type="PRINTS" id="PR00949">
    <property type="entry name" value="TYPE3IMAPROT"/>
</dbReference>
<evidence type="ECO:0000256" key="4">
    <source>
        <dbReference type="ARBA" id="ARBA00022692"/>
    </source>
</evidence>